<evidence type="ECO:0000256" key="1">
    <source>
        <dbReference type="ARBA" id="ARBA00001942"/>
    </source>
</evidence>
<keyword evidence="6" id="KW-0479">Metal-binding</keyword>
<evidence type="ECO:0000259" key="10">
    <source>
        <dbReference type="Pfam" id="PF00384"/>
    </source>
</evidence>
<comment type="similarity">
    <text evidence="3">Belongs to the prokaryotic molybdopterin-containing oxidoreductase family.</text>
</comment>
<evidence type="ECO:0000256" key="6">
    <source>
        <dbReference type="ARBA" id="ARBA00022723"/>
    </source>
</evidence>
<evidence type="ECO:0000256" key="7">
    <source>
        <dbReference type="ARBA" id="ARBA00023002"/>
    </source>
</evidence>
<gene>
    <name evidence="11" type="ORF">GM658_22600</name>
</gene>
<dbReference type="Gene3D" id="3.40.50.740">
    <property type="match status" value="1"/>
</dbReference>
<dbReference type="Gene3D" id="3.40.228.10">
    <property type="entry name" value="Dimethylsulfoxide Reductase, domain 2"/>
    <property type="match status" value="1"/>
</dbReference>
<keyword evidence="12" id="KW-1185">Reference proteome</keyword>
<evidence type="ECO:0000256" key="2">
    <source>
        <dbReference type="ARBA" id="ARBA00001966"/>
    </source>
</evidence>
<dbReference type="InterPro" id="IPR010046">
    <property type="entry name" value="Mopterin_OxRdtse_a_bac"/>
</dbReference>
<dbReference type="InterPro" id="IPR050123">
    <property type="entry name" value="Prok_molybdopt-oxidoreductase"/>
</dbReference>
<dbReference type="EMBL" id="WNKX01000021">
    <property type="protein sequence ID" value="MTW13402.1"/>
    <property type="molecule type" value="Genomic_DNA"/>
</dbReference>
<keyword evidence="7" id="KW-0560">Oxidoreductase</keyword>
<dbReference type="PANTHER" id="PTHR43105">
    <property type="entry name" value="RESPIRATORY NITRATE REDUCTASE"/>
    <property type="match status" value="1"/>
</dbReference>
<evidence type="ECO:0000256" key="4">
    <source>
        <dbReference type="ARBA" id="ARBA00022485"/>
    </source>
</evidence>
<dbReference type="OrthoDB" id="5287431at2"/>
<comment type="cofactor">
    <cofactor evidence="1">
        <name>Mo-bis(molybdopterin guanine dinucleotide)</name>
        <dbReference type="ChEBI" id="CHEBI:60539"/>
    </cofactor>
</comment>
<dbReference type="PIRSF" id="PIRSF000144">
    <property type="entry name" value="CbbBc"/>
    <property type="match status" value="1"/>
</dbReference>
<dbReference type="SUPFAM" id="SSF53706">
    <property type="entry name" value="Formate dehydrogenase/DMSO reductase, domains 1-3"/>
    <property type="match status" value="1"/>
</dbReference>
<dbReference type="InterPro" id="IPR006656">
    <property type="entry name" value="Mopterin_OxRdtase"/>
</dbReference>
<name>A0A6L6QLZ7_9BURK</name>
<feature type="domain" description="Molybdopterin oxidoreductase" evidence="10">
    <location>
        <begin position="114"/>
        <end position="494"/>
    </location>
</feature>
<dbReference type="GO" id="GO:0008863">
    <property type="term" value="F:formate dehydrogenase (NAD+) activity"/>
    <property type="evidence" value="ECO:0007669"/>
    <property type="project" value="InterPro"/>
</dbReference>
<comment type="caution">
    <text evidence="11">The sequence shown here is derived from an EMBL/GenBank/DDBJ whole genome shotgun (WGS) entry which is preliminary data.</text>
</comment>
<dbReference type="Pfam" id="PF00384">
    <property type="entry name" value="Molybdopterin"/>
    <property type="match status" value="1"/>
</dbReference>
<dbReference type="NCBIfam" id="TIGR01701">
    <property type="entry name" value="Fdhalpha-like"/>
    <property type="match status" value="1"/>
</dbReference>
<evidence type="ECO:0000313" key="11">
    <source>
        <dbReference type="EMBL" id="MTW13402.1"/>
    </source>
</evidence>
<dbReference type="GO" id="GO:0030151">
    <property type="term" value="F:molybdenum ion binding"/>
    <property type="evidence" value="ECO:0007669"/>
    <property type="project" value="InterPro"/>
</dbReference>
<evidence type="ECO:0000313" key="12">
    <source>
        <dbReference type="Proteomes" id="UP000472320"/>
    </source>
</evidence>
<organism evidence="11 12">
    <name type="scientific">Massilia eburnea</name>
    <dbReference type="NCBI Taxonomy" id="1776165"/>
    <lineage>
        <taxon>Bacteria</taxon>
        <taxon>Pseudomonadati</taxon>
        <taxon>Pseudomonadota</taxon>
        <taxon>Betaproteobacteria</taxon>
        <taxon>Burkholderiales</taxon>
        <taxon>Oxalobacteraceae</taxon>
        <taxon>Telluria group</taxon>
        <taxon>Massilia</taxon>
    </lineage>
</organism>
<dbReference type="InterPro" id="IPR037951">
    <property type="entry name" value="MopB_CT_YdeP"/>
</dbReference>
<dbReference type="GO" id="GO:0016020">
    <property type="term" value="C:membrane"/>
    <property type="evidence" value="ECO:0007669"/>
    <property type="project" value="TreeGrafter"/>
</dbReference>
<comment type="cofactor">
    <cofactor evidence="2">
        <name>[4Fe-4S] cluster</name>
        <dbReference type="ChEBI" id="CHEBI:49883"/>
    </cofactor>
</comment>
<dbReference type="Proteomes" id="UP000472320">
    <property type="component" value="Unassembled WGS sequence"/>
</dbReference>
<evidence type="ECO:0000256" key="9">
    <source>
        <dbReference type="ARBA" id="ARBA00023014"/>
    </source>
</evidence>
<dbReference type="SUPFAM" id="SSF50692">
    <property type="entry name" value="ADC-like"/>
    <property type="match status" value="1"/>
</dbReference>
<dbReference type="GO" id="GO:0051539">
    <property type="term" value="F:4 iron, 4 sulfur cluster binding"/>
    <property type="evidence" value="ECO:0007669"/>
    <property type="project" value="UniProtKB-KW"/>
</dbReference>
<evidence type="ECO:0000256" key="8">
    <source>
        <dbReference type="ARBA" id="ARBA00023004"/>
    </source>
</evidence>
<accession>A0A6L6QLZ7</accession>
<sequence>MYRPEFTVQHPIRFYDKPAGGLGSLHGTAKALRSNSAVPALKVLPQLNQPGGVDCPGCAYPDSPKDKLVDFCEQGAWAIAHESTLRRATPAFFAANRLSALRKHAEWELEAFGRLTAPMLYDGVSDTYREIAWDDAFRLAAGALNALDAPDRAVFYASGRSSNEAAFPYQLFARAFGTNNMPDSSNYCHESSGMALGATLGVGKATVTREDFEHADAIFVFGQNPATNHPRMLGDLREAALRGARIAAFNPMLEPGLRGFADPQSPVETLTGRGTRIADEYFQVRVGGDLAAITGICKAVLEADDASGKVLDRDFIARHTSGFEQFAAAVRAQGWPQIVLDSGLPREQLEKAAAMYIASNATIATWCMGLTQHEYAIETIQMLVNLMLLRGNVGKPGAGLMPVRGHSNVQGDRTVGVTNRPKKEWLEGLERVFGFTPPAQHGLDAVAAIKGIMDGSVHAFLGLGGNFAVAGPDTPRVLEAMEQLQLTVHIATKLNRTHLHPGRVGLLLPCLSRTERDEQEGGRQFVSVEDTASMVHASAGRSDPASEKLRSEPHIVTELARHTLGDGAHTAGIDWQAMGRDYSITRGLIEQVAQTAVAGFEQYNQRITAPRGFHLPNSARNRDWRTASGKAQFTAIALPQDTIMRRARAVFGDEVLCLATVRAHRQYNTTVYRDTTGEVDRYRGVHHTRKVLFISAATMTRLGFEDGQTVDVHAASPDGIERRCNGYQLVRYDVPEGDVFGYFPELTPLISPDLVARGSLTPAFKEVPVLLKPAE</sequence>
<reference evidence="11 12" key="1">
    <citation type="submission" date="2019-11" db="EMBL/GenBank/DDBJ databases">
        <title>Type strains purchased from KCTC, JCM and DSMZ.</title>
        <authorList>
            <person name="Lu H."/>
        </authorList>
    </citation>
    <scope>NUCLEOTIDE SEQUENCE [LARGE SCALE GENOMIC DNA]</scope>
    <source>
        <strain evidence="11 12">JCM 31587</strain>
    </source>
</reference>
<keyword evidence="9" id="KW-0411">Iron-sulfur</keyword>
<keyword evidence="5" id="KW-0500">Molybdenum</keyword>
<keyword evidence="8" id="KW-0408">Iron</keyword>
<dbReference type="CDD" id="cd02787">
    <property type="entry name" value="MopB_CT_ydeP"/>
    <property type="match status" value="1"/>
</dbReference>
<keyword evidence="4" id="KW-0004">4Fe-4S</keyword>
<dbReference type="InterPro" id="IPR041953">
    <property type="entry name" value="YdeP_MopB"/>
</dbReference>
<dbReference type="InterPro" id="IPR009010">
    <property type="entry name" value="Asp_de-COase-like_dom_sf"/>
</dbReference>
<evidence type="ECO:0000256" key="5">
    <source>
        <dbReference type="ARBA" id="ARBA00022505"/>
    </source>
</evidence>
<dbReference type="PANTHER" id="PTHR43105:SF4">
    <property type="entry name" value="PROTEIN YDEP"/>
    <property type="match status" value="1"/>
</dbReference>
<protein>
    <submittedName>
        <fullName evidence="11">FdhF/YdeP family oxidoreductase</fullName>
    </submittedName>
</protein>
<proteinExistence type="inferred from homology"/>
<dbReference type="RefSeq" id="WP_155456320.1">
    <property type="nucleotide sequence ID" value="NZ_WNKX01000021.1"/>
</dbReference>
<evidence type="ECO:0000256" key="3">
    <source>
        <dbReference type="ARBA" id="ARBA00010312"/>
    </source>
</evidence>
<dbReference type="CDD" id="cd02767">
    <property type="entry name" value="MopB_ydeP"/>
    <property type="match status" value="1"/>
</dbReference>
<dbReference type="AlphaFoldDB" id="A0A6L6QLZ7"/>